<proteinExistence type="predicted"/>
<dbReference type="RefSeq" id="WP_189576294.1">
    <property type="nucleotide sequence ID" value="NZ_BMXU01000002.1"/>
</dbReference>
<feature type="region of interest" description="Disordered" evidence="1">
    <location>
        <begin position="121"/>
        <end position="145"/>
    </location>
</feature>
<organism evidence="2 3">
    <name type="scientific">Parvularcula lutaonensis</name>
    <dbReference type="NCBI Taxonomy" id="491923"/>
    <lineage>
        <taxon>Bacteria</taxon>
        <taxon>Pseudomonadati</taxon>
        <taxon>Pseudomonadota</taxon>
        <taxon>Alphaproteobacteria</taxon>
        <taxon>Parvularculales</taxon>
        <taxon>Parvularculaceae</taxon>
        <taxon>Parvularcula</taxon>
    </lineage>
</organism>
<dbReference type="EMBL" id="JBHRVA010000003">
    <property type="protein sequence ID" value="MFC3303595.1"/>
    <property type="molecule type" value="Genomic_DNA"/>
</dbReference>
<gene>
    <name evidence="2" type="ORF">ACFONP_12730</name>
</gene>
<keyword evidence="3" id="KW-1185">Reference proteome</keyword>
<sequence>MRRSLVLIACLASAACVSPDSRVPYVCADEDWFLRGLDADTDTWAIGGRAKRLAFFRSKCGADFDQAAYLAGEIAAKNAARGLPVTDDRYWRYYDDPYYRDRRWRRGGRRYRDNDGVRIVLPEGSTPQTDNGGSGVRIQLPENKD</sequence>
<evidence type="ECO:0008006" key="4">
    <source>
        <dbReference type="Google" id="ProtNLM"/>
    </source>
</evidence>
<comment type="caution">
    <text evidence="2">The sequence shown here is derived from an EMBL/GenBank/DDBJ whole genome shotgun (WGS) entry which is preliminary data.</text>
</comment>
<evidence type="ECO:0000313" key="2">
    <source>
        <dbReference type="EMBL" id="MFC3303595.1"/>
    </source>
</evidence>
<evidence type="ECO:0000313" key="3">
    <source>
        <dbReference type="Proteomes" id="UP001595607"/>
    </source>
</evidence>
<protein>
    <recommendedName>
        <fullName evidence="4">DUF2799 domain-containing protein</fullName>
    </recommendedName>
</protein>
<reference evidence="3" key="1">
    <citation type="journal article" date="2019" name="Int. J. Syst. Evol. Microbiol.">
        <title>The Global Catalogue of Microorganisms (GCM) 10K type strain sequencing project: providing services to taxonomists for standard genome sequencing and annotation.</title>
        <authorList>
            <consortium name="The Broad Institute Genomics Platform"/>
            <consortium name="The Broad Institute Genome Sequencing Center for Infectious Disease"/>
            <person name="Wu L."/>
            <person name="Ma J."/>
        </authorList>
    </citation>
    <scope>NUCLEOTIDE SEQUENCE [LARGE SCALE GENOMIC DNA]</scope>
    <source>
        <strain evidence="3">KCTC 22245</strain>
    </source>
</reference>
<name>A0ABV7MDR1_9PROT</name>
<accession>A0ABV7MDR1</accession>
<dbReference type="Proteomes" id="UP001595607">
    <property type="component" value="Unassembled WGS sequence"/>
</dbReference>
<dbReference type="PROSITE" id="PS51257">
    <property type="entry name" value="PROKAR_LIPOPROTEIN"/>
    <property type="match status" value="1"/>
</dbReference>
<evidence type="ECO:0000256" key="1">
    <source>
        <dbReference type="SAM" id="MobiDB-lite"/>
    </source>
</evidence>